<dbReference type="PANTHER" id="PTHR36834">
    <property type="entry name" value="MEMBRANE PROTEIN-RELATED"/>
    <property type="match status" value="1"/>
</dbReference>
<reference evidence="3 4" key="1">
    <citation type="submission" date="2018-10" db="EMBL/GenBank/DDBJ databases">
        <title>Oceanobacillus sp. YLB-02 draft genome.</title>
        <authorList>
            <person name="Yu L."/>
        </authorList>
    </citation>
    <scope>NUCLEOTIDE SEQUENCE [LARGE SCALE GENOMIC DNA]</scope>
    <source>
        <strain evidence="3 4">YLB-02</strain>
    </source>
</reference>
<evidence type="ECO:0000313" key="3">
    <source>
        <dbReference type="EMBL" id="RLL46537.1"/>
    </source>
</evidence>
<evidence type="ECO:0000259" key="2">
    <source>
        <dbReference type="Pfam" id="PF04892"/>
    </source>
</evidence>
<dbReference type="AlphaFoldDB" id="A0A498DC43"/>
<dbReference type="InterPro" id="IPR006976">
    <property type="entry name" value="VanZ-like"/>
</dbReference>
<keyword evidence="1" id="KW-0812">Transmembrane</keyword>
<feature type="transmembrane region" description="Helical" evidence="1">
    <location>
        <begin position="90"/>
        <end position="114"/>
    </location>
</feature>
<keyword evidence="1" id="KW-0472">Membrane</keyword>
<feature type="transmembrane region" description="Helical" evidence="1">
    <location>
        <begin position="121"/>
        <end position="145"/>
    </location>
</feature>
<dbReference type="RefSeq" id="WP_121521788.1">
    <property type="nucleotide sequence ID" value="NZ_RCHR01000002.1"/>
</dbReference>
<comment type="caution">
    <text evidence="3">The sequence shown here is derived from an EMBL/GenBank/DDBJ whole genome shotgun (WGS) entry which is preliminary data.</text>
</comment>
<feature type="transmembrane region" description="Helical" evidence="1">
    <location>
        <begin position="6"/>
        <end position="26"/>
    </location>
</feature>
<keyword evidence="4" id="KW-1185">Reference proteome</keyword>
<organism evidence="3 4">
    <name type="scientific">Oceanobacillus piezotolerans</name>
    <dbReference type="NCBI Taxonomy" id="2448030"/>
    <lineage>
        <taxon>Bacteria</taxon>
        <taxon>Bacillati</taxon>
        <taxon>Bacillota</taxon>
        <taxon>Bacilli</taxon>
        <taxon>Bacillales</taxon>
        <taxon>Bacillaceae</taxon>
        <taxon>Oceanobacillus</taxon>
    </lineage>
</organism>
<dbReference type="OrthoDB" id="4822551at2"/>
<gene>
    <name evidence="3" type="ORF">D8M04_04840</name>
</gene>
<evidence type="ECO:0000313" key="4">
    <source>
        <dbReference type="Proteomes" id="UP000270219"/>
    </source>
</evidence>
<feature type="transmembrane region" description="Helical" evidence="1">
    <location>
        <begin position="157"/>
        <end position="173"/>
    </location>
</feature>
<dbReference type="Proteomes" id="UP000270219">
    <property type="component" value="Unassembled WGS sequence"/>
</dbReference>
<accession>A0A498DC43</accession>
<dbReference type="PANTHER" id="PTHR36834:SF1">
    <property type="entry name" value="INTEGRAL MEMBRANE PROTEIN"/>
    <property type="match status" value="1"/>
</dbReference>
<dbReference type="InterPro" id="IPR053150">
    <property type="entry name" value="Teicoplanin_resist-assoc"/>
</dbReference>
<dbReference type="Pfam" id="PF04892">
    <property type="entry name" value="VanZ"/>
    <property type="match status" value="1"/>
</dbReference>
<sequence length="177" mass="20387">MSYLESLPYPIMILSLLVYIPLRYFYRKKKQINTSFIKETIYVSFIFYLESILYFTIFSSIEKGTGEIIGVNLIPFQTIIQYMKLFQTDYLLHASVNIIGNIVVFIPLGIFIVLLKKHASFLYTTIVGLISSLSIEITQLILSSFNFMSRSFDVDDLILNTLGVSIGYFILAWKGKK</sequence>
<name>A0A498DC43_9BACI</name>
<proteinExistence type="predicted"/>
<protein>
    <submittedName>
        <fullName evidence="3">VanZ family protein</fullName>
    </submittedName>
</protein>
<feature type="transmembrane region" description="Helical" evidence="1">
    <location>
        <begin position="41"/>
        <end position="61"/>
    </location>
</feature>
<feature type="domain" description="VanZ-like" evidence="2">
    <location>
        <begin position="45"/>
        <end position="172"/>
    </location>
</feature>
<evidence type="ECO:0000256" key="1">
    <source>
        <dbReference type="SAM" id="Phobius"/>
    </source>
</evidence>
<dbReference type="EMBL" id="RCHR01000002">
    <property type="protein sequence ID" value="RLL46537.1"/>
    <property type="molecule type" value="Genomic_DNA"/>
</dbReference>
<keyword evidence="1" id="KW-1133">Transmembrane helix</keyword>